<evidence type="ECO:0000313" key="2">
    <source>
        <dbReference type="EMBL" id="SMD84491.1"/>
    </source>
</evidence>
<name>A0A7D8D498_9BACI</name>
<dbReference type="EMBL" id="JARPRV010000007">
    <property type="protein sequence ID" value="MDG0942391.1"/>
    <property type="molecule type" value="Genomic_DNA"/>
</dbReference>
<reference evidence="1 4" key="2">
    <citation type="submission" date="2023-03" db="EMBL/GenBank/DDBJ databases">
        <title>Genetic diversity of Bacillus cereus sensu lato isolates from Slovenia.</title>
        <authorList>
            <person name="Abdelli M."/>
        </authorList>
    </citation>
    <scope>NUCLEOTIDE SEQUENCE [LARGE SCALE GENOMIC DNA]</scope>
    <source>
        <strain evidence="1 4">SIBC61B</strain>
    </source>
</reference>
<keyword evidence="4" id="KW-1185">Reference proteome</keyword>
<evidence type="ECO:0000313" key="3">
    <source>
        <dbReference type="Proteomes" id="UP000194422"/>
    </source>
</evidence>
<dbReference type="EMBL" id="FWYW01000062">
    <property type="protein sequence ID" value="SMD84491.1"/>
    <property type="molecule type" value="Genomic_DNA"/>
</dbReference>
<accession>A0A7D8D498</accession>
<dbReference type="Proteomes" id="UP000194422">
    <property type="component" value="Unassembled WGS sequence"/>
</dbReference>
<evidence type="ECO:0000313" key="1">
    <source>
        <dbReference type="EMBL" id="MDG0942391.1"/>
    </source>
</evidence>
<evidence type="ECO:0000313" key="4">
    <source>
        <dbReference type="Proteomes" id="UP001221338"/>
    </source>
</evidence>
<dbReference type="Proteomes" id="UP001221338">
    <property type="component" value="Unassembled WGS sequence"/>
</dbReference>
<comment type="caution">
    <text evidence="2">The sequence shown here is derived from an EMBL/GenBank/DDBJ whole genome shotgun (WGS) entry which is preliminary data.</text>
</comment>
<proteinExistence type="predicted"/>
<organism evidence="2 3">
    <name type="scientific">Bacillus paranthracis</name>
    <dbReference type="NCBI Taxonomy" id="2026186"/>
    <lineage>
        <taxon>Bacteria</taxon>
        <taxon>Bacillati</taxon>
        <taxon>Bacillota</taxon>
        <taxon>Bacilli</taxon>
        <taxon>Bacillales</taxon>
        <taxon>Bacillaceae</taxon>
        <taxon>Bacillus</taxon>
        <taxon>Bacillus cereus group</taxon>
    </lineage>
</organism>
<gene>
    <name evidence="2" type="ORF">BACERE00174_01762</name>
    <name evidence="1" type="ORF">P6U22_14410</name>
</gene>
<dbReference type="AlphaFoldDB" id="A0A7D8D498"/>
<sequence length="53" mass="6155">MAEYMAQRVIDGAFTYTFIIIKMKVYKERIDKYLTDNGRADLITDSVVTAYLV</sequence>
<reference evidence="2 3" key="1">
    <citation type="submission" date="2017-04" db="EMBL/GenBank/DDBJ databases">
        <authorList>
            <person name="Criscuolo A."/>
        </authorList>
    </citation>
    <scope>NUCLEOTIDE SEQUENCE [LARGE SCALE GENOMIC DNA]</scope>
    <source>
        <strain evidence="2">16-00174</strain>
    </source>
</reference>
<dbReference type="RefSeq" id="WP_000852848.1">
    <property type="nucleotide sequence ID" value="NZ_CP040880.1"/>
</dbReference>
<protein>
    <submittedName>
        <fullName evidence="2">Uncharacterized protein</fullName>
    </submittedName>
</protein>